<dbReference type="PANTHER" id="PTHR43095:SF5">
    <property type="entry name" value="XYLULOSE KINASE"/>
    <property type="match status" value="1"/>
</dbReference>
<dbReference type="AlphaFoldDB" id="A0A412AWT0"/>
<dbReference type="Pfam" id="PF00370">
    <property type="entry name" value="FGGY_N"/>
    <property type="match status" value="1"/>
</dbReference>
<evidence type="ECO:0000256" key="6">
    <source>
        <dbReference type="ARBA" id="ARBA00023308"/>
    </source>
</evidence>
<dbReference type="Pfam" id="PF02782">
    <property type="entry name" value="FGGY_C"/>
    <property type="match status" value="1"/>
</dbReference>
<evidence type="ECO:0000256" key="5">
    <source>
        <dbReference type="ARBA" id="ARBA00022840"/>
    </source>
</evidence>
<dbReference type="InterPro" id="IPR043129">
    <property type="entry name" value="ATPase_NBD"/>
</dbReference>
<keyword evidence="2" id="KW-0808">Transferase</keyword>
<reference evidence="9 10" key="1">
    <citation type="submission" date="2018-08" db="EMBL/GenBank/DDBJ databases">
        <title>A genome reference for cultivated species of the human gut microbiota.</title>
        <authorList>
            <person name="Zou Y."/>
            <person name="Xue W."/>
            <person name="Luo G."/>
        </authorList>
    </citation>
    <scope>NUCLEOTIDE SEQUENCE [LARGE SCALE GENOMIC DNA]</scope>
    <source>
        <strain evidence="9 10">AF28-26</strain>
    </source>
</reference>
<evidence type="ECO:0000259" key="7">
    <source>
        <dbReference type="Pfam" id="PF00370"/>
    </source>
</evidence>
<keyword evidence="5" id="KW-0067">ATP-binding</keyword>
<evidence type="ECO:0000256" key="1">
    <source>
        <dbReference type="ARBA" id="ARBA00009156"/>
    </source>
</evidence>
<evidence type="ECO:0000256" key="3">
    <source>
        <dbReference type="ARBA" id="ARBA00022741"/>
    </source>
</evidence>
<dbReference type="GO" id="GO:0005524">
    <property type="term" value="F:ATP binding"/>
    <property type="evidence" value="ECO:0007669"/>
    <property type="project" value="UniProtKB-KW"/>
</dbReference>
<dbReference type="InterPro" id="IPR018484">
    <property type="entry name" value="FGGY_N"/>
</dbReference>
<dbReference type="GO" id="GO:0019301">
    <property type="term" value="P:rhamnose catabolic process"/>
    <property type="evidence" value="ECO:0007669"/>
    <property type="project" value="InterPro"/>
</dbReference>
<protein>
    <submittedName>
        <fullName evidence="9">Rhamnulokinase</fullName>
    </submittedName>
</protein>
<evidence type="ECO:0000259" key="8">
    <source>
        <dbReference type="Pfam" id="PF02782"/>
    </source>
</evidence>
<dbReference type="InterPro" id="IPR013449">
    <property type="entry name" value="Rhamnulokinase"/>
</dbReference>
<comment type="similarity">
    <text evidence="1">Belongs to the FGGY kinase family.</text>
</comment>
<dbReference type="CDD" id="cd07771">
    <property type="entry name" value="ASKHA_NBD_FGGY_RhaB-like"/>
    <property type="match status" value="1"/>
</dbReference>
<comment type="caution">
    <text evidence="9">The sequence shown here is derived from an EMBL/GenBank/DDBJ whole genome shotgun (WGS) entry which is preliminary data.</text>
</comment>
<evidence type="ECO:0000256" key="2">
    <source>
        <dbReference type="ARBA" id="ARBA00022679"/>
    </source>
</evidence>
<accession>A0A412AWT0</accession>
<dbReference type="Proteomes" id="UP000284751">
    <property type="component" value="Unassembled WGS sequence"/>
</dbReference>
<sequence>MKKCANHYAVAVDLGASGGKMAAASFDGSRIALADYITFPNQPVQILDTLYWDVFALYRSIVSGMTQYASELGPAATIGIDTWGASYGLLDKKGRLLEPVYHYRDKRTDTIMDVIYEKVSQRRIFELTGVQFNRTYTLPQLYSCIVNGDTCLDNADKLLFLPDLLGYFISGQMSTEMTIAGTSALMEPSQENWSKQLFQEFSIPTHFLTNLVDAGTVKGTVTPEIASLTGIGPAKLVASVGHDSAAAVAAIPGFGKNKLYISIGTQISMGIETDEPLVSEAAYQGGFKNTGGIARRKIIYRDFSAFWLINELRAALKREGREYSFDDLHSLAEEAKSLNAYIDNEYPTFNTPGGDIRVKMAEYLQQTGQAVPQTVGEWVRCIFESLALKVKYCADYLKNTLGMPLEDAFVINGGSRNTLLVQLLSDALCLPIHAGMPYATLAGNLLTQFYADGKVSSVEEMREVAGRSFQMKEYEPQPERDWNAALQAAVEKNVCH</sequence>
<dbReference type="SUPFAM" id="SSF53067">
    <property type="entry name" value="Actin-like ATPase domain"/>
    <property type="match status" value="2"/>
</dbReference>
<organism evidence="9 10">
    <name type="scientific">[Clostridium] leptum</name>
    <dbReference type="NCBI Taxonomy" id="1535"/>
    <lineage>
        <taxon>Bacteria</taxon>
        <taxon>Bacillati</taxon>
        <taxon>Bacillota</taxon>
        <taxon>Clostridia</taxon>
        <taxon>Eubacteriales</taxon>
        <taxon>Oscillospiraceae</taxon>
        <taxon>Oscillospiraceae incertae sedis</taxon>
    </lineage>
</organism>
<name>A0A412AWT0_9FIRM</name>
<dbReference type="GO" id="GO:0008993">
    <property type="term" value="F:rhamnulokinase activity"/>
    <property type="evidence" value="ECO:0007669"/>
    <property type="project" value="InterPro"/>
</dbReference>
<keyword evidence="3" id="KW-0547">Nucleotide-binding</keyword>
<keyword evidence="4 9" id="KW-0418">Kinase</keyword>
<evidence type="ECO:0000313" key="9">
    <source>
        <dbReference type="EMBL" id="RGQ40376.1"/>
    </source>
</evidence>
<keyword evidence="6" id="KW-0684">Rhamnose metabolism</keyword>
<proteinExistence type="inferred from homology"/>
<evidence type="ECO:0000256" key="4">
    <source>
        <dbReference type="ARBA" id="ARBA00022777"/>
    </source>
</evidence>
<dbReference type="InterPro" id="IPR018485">
    <property type="entry name" value="FGGY_C"/>
</dbReference>
<gene>
    <name evidence="9" type="ORF">DWY99_08065</name>
</gene>
<feature type="domain" description="Carbohydrate kinase FGGY N-terminal" evidence="7">
    <location>
        <begin position="8"/>
        <end position="248"/>
    </location>
</feature>
<evidence type="ECO:0000313" key="10">
    <source>
        <dbReference type="Proteomes" id="UP000284751"/>
    </source>
</evidence>
<dbReference type="PANTHER" id="PTHR43095">
    <property type="entry name" value="SUGAR KINASE"/>
    <property type="match status" value="1"/>
</dbReference>
<dbReference type="Gene3D" id="3.30.420.40">
    <property type="match status" value="2"/>
</dbReference>
<feature type="domain" description="Carbohydrate kinase FGGY C-terminal" evidence="8">
    <location>
        <begin position="259"/>
        <end position="451"/>
    </location>
</feature>
<dbReference type="EMBL" id="QRTC01000028">
    <property type="protein sequence ID" value="RGQ40376.1"/>
    <property type="molecule type" value="Genomic_DNA"/>
</dbReference>
<dbReference type="InterPro" id="IPR050406">
    <property type="entry name" value="FGGY_Carb_Kinase"/>
</dbReference>